<reference evidence="1 2" key="1">
    <citation type="submission" date="2018-05" db="EMBL/GenBank/DDBJ databases">
        <title>Streptomyces venezuelae.</title>
        <authorList>
            <person name="Kim W."/>
            <person name="Lee N."/>
            <person name="Cho B.-K."/>
        </authorList>
    </citation>
    <scope>NUCLEOTIDE SEQUENCE [LARGE SCALE GENOMIC DNA]</scope>
    <source>
        <strain evidence="1 2">ATCC 21782</strain>
    </source>
</reference>
<evidence type="ECO:0000313" key="2">
    <source>
        <dbReference type="Proteomes" id="UP000325211"/>
    </source>
</evidence>
<dbReference type="AlphaFoldDB" id="A0A5P2DC69"/>
<dbReference type="EMBL" id="CP029190">
    <property type="protein sequence ID" value="QES52343.1"/>
    <property type="molecule type" value="Genomic_DNA"/>
</dbReference>
<dbReference type="Proteomes" id="UP000325211">
    <property type="component" value="Chromosome"/>
</dbReference>
<name>A0A5P2DC69_STRVZ</name>
<gene>
    <name evidence="1" type="ORF">DEJ50_11485</name>
</gene>
<accession>A0A5P2DC69</accession>
<evidence type="ECO:0008006" key="3">
    <source>
        <dbReference type="Google" id="ProtNLM"/>
    </source>
</evidence>
<sequence>MGLAAVGLFTAPPAQAATGGCAGRLVKTLPFSTGEVRVYKTRTHACAVTVPHRSGVRQYMSVSVQPRGGVPVKDGGRFTRFAGPVSVYALSRCVYVRGEVGSGSVSSGWILC</sequence>
<evidence type="ECO:0000313" key="1">
    <source>
        <dbReference type="EMBL" id="QES52343.1"/>
    </source>
</evidence>
<organism evidence="1 2">
    <name type="scientific">Streptomyces venezuelae</name>
    <dbReference type="NCBI Taxonomy" id="54571"/>
    <lineage>
        <taxon>Bacteria</taxon>
        <taxon>Bacillati</taxon>
        <taxon>Actinomycetota</taxon>
        <taxon>Actinomycetes</taxon>
        <taxon>Kitasatosporales</taxon>
        <taxon>Streptomycetaceae</taxon>
        <taxon>Streptomyces</taxon>
    </lineage>
</organism>
<protein>
    <recommendedName>
        <fullName evidence="3">Secreted protein</fullName>
    </recommendedName>
</protein>
<dbReference type="OrthoDB" id="4321110at2"/>
<proteinExistence type="predicted"/>